<keyword evidence="1" id="KW-0732">Signal</keyword>
<dbReference type="PROSITE" id="PS50228">
    <property type="entry name" value="SUEL_LECTIN"/>
    <property type="match status" value="1"/>
</dbReference>
<keyword evidence="5" id="KW-1185">Reference proteome</keyword>
<dbReference type="HOGENOM" id="CLU_143201_0_0_1"/>
<protein>
    <recommendedName>
        <fullName evidence="2">SUEL-type lectin domain-containing protein</fullName>
    </recommendedName>
</protein>
<organism evidence="3">
    <name type="scientific">Capitella teleta</name>
    <name type="common">Polychaete worm</name>
    <dbReference type="NCBI Taxonomy" id="283909"/>
    <lineage>
        <taxon>Eukaryota</taxon>
        <taxon>Metazoa</taxon>
        <taxon>Spiralia</taxon>
        <taxon>Lophotrochozoa</taxon>
        <taxon>Annelida</taxon>
        <taxon>Polychaeta</taxon>
        <taxon>Sedentaria</taxon>
        <taxon>Scolecida</taxon>
        <taxon>Capitellidae</taxon>
        <taxon>Capitella</taxon>
    </lineage>
</organism>
<dbReference type="CDD" id="cd22827">
    <property type="entry name" value="Gal_Rha_Lectin_SUL-I-like"/>
    <property type="match status" value="1"/>
</dbReference>
<reference evidence="4" key="3">
    <citation type="submission" date="2015-06" db="UniProtKB">
        <authorList>
            <consortium name="EnsemblMetazoa"/>
        </authorList>
    </citation>
    <scope>IDENTIFICATION</scope>
</reference>
<dbReference type="Proteomes" id="UP000014760">
    <property type="component" value="Unassembled WGS sequence"/>
</dbReference>
<reference evidence="3 5" key="2">
    <citation type="journal article" date="2013" name="Nature">
        <title>Insights into bilaterian evolution from three spiralian genomes.</title>
        <authorList>
            <person name="Simakov O."/>
            <person name="Marletaz F."/>
            <person name="Cho S.J."/>
            <person name="Edsinger-Gonzales E."/>
            <person name="Havlak P."/>
            <person name="Hellsten U."/>
            <person name="Kuo D.H."/>
            <person name="Larsson T."/>
            <person name="Lv J."/>
            <person name="Arendt D."/>
            <person name="Savage R."/>
            <person name="Osoegawa K."/>
            <person name="de Jong P."/>
            <person name="Grimwood J."/>
            <person name="Chapman J.A."/>
            <person name="Shapiro H."/>
            <person name="Aerts A."/>
            <person name="Otillar R.P."/>
            <person name="Terry A.Y."/>
            <person name="Boore J.L."/>
            <person name="Grigoriev I.V."/>
            <person name="Lindberg D.R."/>
            <person name="Seaver E.C."/>
            <person name="Weisblat D.A."/>
            <person name="Putnam N.H."/>
            <person name="Rokhsar D.S."/>
        </authorList>
    </citation>
    <scope>NUCLEOTIDE SEQUENCE</scope>
    <source>
        <strain evidence="3 5">I ESC-2004</strain>
    </source>
</reference>
<dbReference type="GO" id="GO:0030246">
    <property type="term" value="F:carbohydrate binding"/>
    <property type="evidence" value="ECO:0007669"/>
    <property type="project" value="InterPro"/>
</dbReference>
<accession>R7UUN2</accession>
<dbReference type="PANTHER" id="PTHR46780">
    <property type="entry name" value="PROTEIN EVA-1"/>
    <property type="match status" value="1"/>
</dbReference>
<dbReference type="EnsemblMetazoa" id="CapteT207661">
    <property type="protein sequence ID" value="CapteP207661"/>
    <property type="gene ID" value="CapteG207661"/>
</dbReference>
<evidence type="ECO:0000313" key="4">
    <source>
        <dbReference type="EnsemblMetazoa" id="CapteP207661"/>
    </source>
</evidence>
<dbReference type="EMBL" id="KB297837">
    <property type="protein sequence ID" value="ELU09878.1"/>
    <property type="molecule type" value="Genomic_DNA"/>
</dbReference>
<feature type="chain" id="PRO_5008788396" description="SUEL-type lectin domain-containing protein" evidence="1">
    <location>
        <begin position="30"/>
        <end position="144"/>
    </location>
</feature>
<gene>
    <name evidence="3" type="ORF">CAPTEDRAFT_207661</name>
</gene>
<name>R7UUN2_CAPTE</name>
<evidence type="ECO:0000313" key="3">
    <source>
        <dbReference type="EMBL" id="ELU09878.1"/>
    </source>
</evidence>
<dbReference type="InterPro" id="IPR000922">
    <property type="entry name" value="Lectin_gal-bd_dom"/>
</dbReference>
<dbReference type="OrthoDB" id="6120134at2759"/>
<feature type="signal peptide" evidence="1">
    <location>
        <begin position="1"/>
        <end position="29"/>
    </location>
</feature>
<dbReference type="InterPro" id="IPR043159">
    <property type="entry name" value="Lectin_gal-bd_sf"/>
</dbReference>
<evidence type="ECO:0000259" key="2">
    <source>
        <dbReference type="PROSITE" id="PS50228"/>
    </source>
</evidence>
<dbReference type="AlphaFoldDB" id="R7UUN2"/>
<feature type="domain" description="SUEL-type lectin" evidence="2">
    <location>
        <begin position="51"/>
        <end position="139"/>
    </location>
</feature>
<proteinExistence type="predicted"/>
<dbReference type="Pfam" id="PF02140">
    <property type="entry name" value="SUEL_Lectin"/>
    <property type="match status" value="1"/>
</dbReference>
<dbReference type="OMA" id="FCAVELI"/>
<reference evidence="5" key="1">
    <citation type="submission" date="2012-12" db="EMBL/GenBank/DDBJ databases">
        <authorList>
            <person name="Hellsten U."/>
            <person name="Grimwood J."/>
            <person name="Chapman J.A."/>
            <person name="Shapiro H."/>
            <person name="Aerts A."/>
            <person name="Otillar R.P."/>
            <person name="Terry A.Y."/>
            <person name="Boore J.L."/>
            <person name="Simakov O."/>
            <person name="Marletaz F."/>
            <person name="Cho S.-J."/>
            <person name="Edsinger-Gonzales E."/>
            <person name="Havlak P."/>
            <person name="Kuo D.-H."/>
            <person name="Larsson T."/>
            <person name="Lv J."/>
            <person name="Arendt D."/>
            <person name="Savage R."/>
            <person name="Osoegawa K."/>
            <person name="de Jong P."/>
            <person name="Lindberg D.R."/>
            <person name="Seaver E.C."/>
            <person name="Weisblat D.A."/>
            <person name="Putnam N.H."/>
            <person name="Grigoriev I.V."/>
            <person name="Rokhsar D.S."/>
        </authorList>
    </citation>
    <scope>NUCLEOTIDE SEQUENCE</scope>
    <source>
        <strain evidence="5">I ESC-2004</strain>
    </source>
</reference>
<dbReference type="EMBL" id="AMQN01006207">
    <property type="status" value="NOT_ANNOTATED_CDS"/>
    <property type="molecule type" value="Genomic_DNA"/>
</dbReference>
<evidence type="ECO:0000313" key="5">
    <source>
        <dbReference type="Proteomes" id="UP000014760"/>
    </source>
</evidence>
<dbReference type="Gene3D" id="2.60.120.740">
    <property type="match status" value="1"/>
</dbReference>
<dbReference type="STRING" id="283909.R7UUN2"/>
<evidence type="ECO:0000256" key="1">
    <source>
        <dbReference type="SAM" id="SignalP"/>
    </source>
</evidence>
<sequence length="144" mass="15737">MLWTGDPGVGQMLTTAMFILISLNSVSDTAQNTLDAQLEARCKFKVHDIITCENERLNLQCPDDHSLLLTSIAFGRTDLYQCPHPSIKSTDCSSDTAPGIVRGECDGKNACSFEATTRFLNGDPCGGTFKYLNVSYTCLGQFQL</sequence>